<evidence type="ECO:0000313" key="1">
    <source>
        <dbReference type="EMBL" id="CAN0412736.1"/>
    </source>
</evidence>
<protein>
    <submittedName>
        <fullName evidence="1">Uncharacterized protein</fullName>
    </submittedName>
</protein>
<sequence>MPPRRIAPFLTRIVCSGDSGRISIQLLYASVYASRVALPILQFSPRSNLKYGDMKTADFFFTGFESSSMVNIGKSRPAFTITCNQREAKILQIDFLWVTKH</sequence>
<accession>A0AC59ZGG2</accession>
<dbReference type="Proteomes" id="UP001162501">
    <property type="component" value="Chromosome 29"/>
</dbReference>
<gene>
    <name evidence="1" type="ORF">MRATA1EN22A_LOCUS18036</name>
</gene>
<organism evidence="1 2">
    <name type="scientific">Rangifer tarandus platyrhynchus</name>
    <name type="common">Svalbard reindeer</name>
    <dbReference type="NCBI Taxonomy" id="3082113"/>
    <lineage>
        <taxon>Eukaryota</taxon>
        <taxon>Metazoa</taxon>
        <taxon>Chordata</taxon>
        <taxon>Craniata</taxon>
        <taxon>Vertebrata</taxon>
        <taxon>Euteleostomi</taxon>
        <taxon>Mammalia</taxon>
        <taxon>Eutheria</taxon>
        <taxon>Laurasiatheria</taxon>
        <taxon>Artiodactyla</taxon>
        <taxon>Ruminantia</taxon>
        <taxon>Pecora</taxon>
        <taxon>Cervidae</taxon>
        <taxon>Odocoileinae</taxon>
        <taxon>Rangifer</taxon>
    </lineage>
</organism>
<reference evidence="1" key="1">
    <citation type="submission" date="2023-05" db="EMBL/GenBank/DDBJ databases">
        <authorList>
            <consortium name="ELIXIR-Norway"/>
        </authorList>
    </citation>
    <scope>NUCLEOTIDE SEQUENCE</scope>
</reference>
<proteinExistence type="predicted"/>
<dbReference type="EMBL" id="OX596113">
    <property type="protein sequence ID" value="CAN0412736.1"/>
    <property type="molecule type" value="Genomic_DNA"/>
</dbReference>
<reference evidence="1" key="2">
    <citation type="submission" date="2025-03" db="EMBL/GenBank/DDBJ databases">
        <authorList>
            <consortium name="ELIXIR-Norway"/>
            <consortium name="Elixir Norway"/>
        </authorList>
    </citation>
    <scope>NUCLEOTIDE SEQUENCE</scope>
</reference>
<evidence type="ECO:0000313" key="2">
    <source>
        <dbReference type="Proteomes" id="UP001162501"/>
    </source>
</evidence>
<name>A0AC59ZGG2_RANTA</name>